<evidence type="ECO:0000313" key="1">
    <source>
        <dbReference type="EMBL" id="GHE27503.1"/>
    </source>
</evidence>
<sequence length="73" mass="8144">MKASELYKGMLVLQGHIVRPSDLEPAPASRAAIRHRPARPLWRAVRDALVVLGGRPMHAGHNLDVEEPFELSR</sequence>
<dbReference type="OrthoDB" id="5987313at2"/>
<name>A0A918YW87_9GAMM</name>
<dbReference type="RefSeq" id="WP_146472067.1">
    <property type="nucleotide sequence ID" value="NZ_BNCF01000002.1"/>
</dbReference>
<evidence type="ECO:0000313" key="2">
    <source>
        <dbReference type="Proteomes" id="UP000636453"/>
    </source>
</evidence>
<accession>A0A918YW87</accession>
<reference evidence="1" key="2">
    <citation type="submission" date="2020-09" db="EMBL/GenBank/DDBJ databases">
        <authorList>
            <person name="Sun Q."/>
            <person name="Kim S."/>
        </authorList>
    </citation>
    <scope>NUCLEOTIDE SEQUENCE</scope>
    <source>
        <strain evidence="1">KCTC 32020</strain>
    </source>
</reference>
<gene>
    <name evidence="1" type="ORF">GCM10007167_06180</name>
</gene>
<proteinExistence type="predicted"/>
<dbReference type="EMBL" id="BNCF01000002">
    <property type="protein sequence ID" value="GHE27503.1"/>
    <property type="molecule type" value="Genomic_DNA"/>
</dbReference>
<keyword evidence="2" id="KW-1185">Reference proteome</keyword>
<reference evidence="1" key="1">
    <citation type="journal article" date="2014" name="Int. J. Syst. Evol. Microbiol.">
        <title>Complete genome sequence of Corynebacterium casei LMG S-19264T (=DSM 44701T), isolated from a smear-ripened cheese.</title>
        <authorList>
            <consortium name="US DOE Joint Genome Institute (JGI-PGF)"/>
            <person name="Walter F."/>
            <person name="Albersmeier A."/>
            <person name="Kalinowski J."/>
            <person name="Ruckert C."/>
        </authorList>
    </citation>
    <scope>NUCLEOTIDE SEQUENCE</scope>
    <source>
        <strain evidence="1">KCTC 32020</strain>
    </source>
</reference>
<dbReference type="Proteomes" id="UP000636453">
    <property type="component" value="Unassembled WGS sequence"/>
</dbReference>
<organism evidence="1 2">
    <name type="scientific">Vulcaniibacterium thermophilum</name>
    <dbReference type="NCBI Taxonomy" id="1169913"/>
    <lineage>
        <taxon>Bacteria</taxon>
        <taxon>Pseudomonadati</taxon>
        <taxon>Pseudomonadota</taxon>
        <taxon>Gammaproteobacteria</taxon>
        <taxon>Lysobacterales</taxon>
        <taxon>Lysobacteraceae</taxon>
        <taxon>Vulcaniibacterium</taxon>
    </lineage>
</organism>
<dbReference type="AlphaFoldDB" id="A0A918YW87"/>
<protein>
    <submittedName>
        <fullName evidence="1">Uncharacterized protein</fullName>
    </submittedName>
</protein>
<comment type="caution">
    <text evidence="1">The sequence shown here is derived from an EMBL/GenBank/DDBJ whole genome shotgun (WGS) entry which is preliminary data.</text>
</comment>